<dbReference type="AlphaFoldDB" id="A0AAW2NF94"/>
<gene>
    <name evidence="1" type="ORF">Scaly_1820000</name>
</gene>
<dbReference type="PANTHER" id="PTHR38224">
    <property type="entry name" value="PHLOEM SPECIFIC PROTEIN"/>
    <property type="match status" value="1"/>
</dbReference>
<reference evidence="1" key="1">
    <citation type="submission" date="2020-06" db="EMBL/GenBank/DDBJ databases">
        <authorList>
            <person name="Li T."/>
            <person name="Hu X."/>
            <person name="Zhang T."/>
            <person name="Song X."/>
            <person name="Zhang H."/>
            <person name="Dai N."/>
            <person name="Sheng W."/>
            <person name="Hou X."/>
            <person name="Wei L."/>
        </authorList>
    </citation>
    <scope>NUCLEOTIDE SEQUENCE</scope>
    <source>
        <strain evidence="1">KEN8</strain>
        <tissue evidence="1">Leaf</tissue>
    </source>
</reference>
<dbReference type="PANTHER" id="PTHR38224:SF1">
    <property type="entry name" value="PHLOEM SPECIFIC PROTEIN"/>
    <property type="match status" value="1"/>
</dbReference>
<organism evidence="1">
    <name type="scientific">Sesamum calycinum</name>
    <dbReference type="NCBI Taxonomy" id="2727403"/>
    <lineage>
        <taxon>Eukaryota</taxon>
        <taxon>Viridiplantae</taxon>
        <taxon>Streptophyta</taxon>
        <taxon>Embryophyta</taxon>
        <taxon>Tracheophyta</taxon>
        <taxon>Spermatophyta</taxon>
        <taxon>Magnoliopsida</taxon>
        <taxon>eudicotyledons</taxon>
        <taxon>Gunneridae</taxon>
        <taxon>Pentapetalae</taxon>
        <taxon>asterids</taxon>
        <taxon>lamiids</taxon>
        <taxon>Lamiales</taxon>
        <taxon>Pedaliaceae</taxon>
        <taxon>Sesamum</taxon>
    </lineage>
</organism>
<evidence type="ECO:0000313" key="1">
    <source>
        <dbReference type="EMBL" id="KAL0341574.1"/>
    </source>
</evidence>
<sequence length="135" mass="16482">MRRSYEYHHDNYYIEDSESSIDEYLDRVTRMQRTPTVICDYPDVPHAHKTQHYHPACAEKHKHHHVKEFHGNHHHQPPELHKKVHFVEQEKVTEVGRDRQREVHQEKSIDVEAEGFIQQHHKNFELSKWDTFKVY</sequence>
<comment type="caution">
    <text evidence="1">The sequence shown here is derived from an EMBL/GenBank/DDBJ whole genome shotgun (WGS) entry which is preliminary data.</text>
</comment>
<reference evidence="1" key="2">
    <citation type="journal article" date="2024" name="Plant">
        <title>Genomic evolution and insights into agronomic trait innovations of Sesamum species.</title>
        <authorList>
            <person name="Miao H."/>
            <person name="Wang L."/>
            <person name="Qu L."/>
            <person name="Liu H."/>
            <person name="Sun Y."/>
            <person name="Le M."/>
            <person name="Wang Q."/>
            <person name="Wei S."/>
            <person name="Zheng Y."/>
            <person name="Lin W."/>
            <person name="Duan Y."/>
            <person name="Cao H."/>
            <person name="Xiong S."/>
            <person name="Wang X."/>
            <person name="Wei L."/>
            <person name="Li C."/>
            <person name="Ma Q."/>
            <person name="Ju M."/>
            <person name="Zhao R."/>
            <person name="Li G."/>
            <person name="Mu C."/>
            <person name="Tian Q."/>
            <person name="Mei H."/>
            <person name="Zhang T."/>
            <person name="Gao T."/>
            <person name="Zhang H."/>
        </authorList>
    </citation>
    <scope>NUCLEOTIDE SEQUENCE</scope>
    <source>
        <strain evidence="1">KEN8</strain>
    </source>
</reference>
<accession>A0AAW2NF94</accession>
<dbReference type="EMBL" id="JACGWM010000011">
    <property type="protein sequence ID" value="KAL0341574.1"/>
    <property type="molecule type" value="Genomic_DNA"/>
</dbReference>
<proteinExistence type="predicted"/>
<protein>
    <submittedName>
        <fullName evidence="1">Uncharacterized protein</fullName>
    </submittedName>
</protein>
<name>A0AAW2NF94_9LAMI</name>